<evidence type="ECO:0000313" key="4">
    <source>
        <dbReference type="Proteomes" id="UP000469523"/>
    </source>
</evidence>
<dbReference type="SUPFAM" id="SSF47413">
    <property type="entry name" value="lambda repressor-like DNA-binding domains"/>
    <property type="match status" value="1"/>
</dbReference>
<dbReference type="PANTHER" id="PTHR46558">
    <property type="entry name" value="TRACRIPTIONAL REGULATORY PROTEIN-RELATED-RELATED"/>
    <property type="match status" value="1"/>
</dbReference>
<reference evidence="3 4" key="1">
    <citation type="submission" date="2019-09" db="EMBL/GenBank/DDBJ databases">
        <title>In-depth cultivation of the pig gut microbiome towards novel bacterial diversity and tailored functional studies.</title>
        <authorList>
            <person name="Wylensek D."/>
            <person name="Hitch T.C.A."/>
            <person name="Clavel T."/>
        </authorList>
    </citation>
    <scope>NUCLEOTIDE SEQUENCE [LARGE SCALE GENOMIC DNA]</scope>
    <source>
        <strain evidence="3 4">WCA3-693-APC-4?</strain>
    </source>
</reference>
<dbReference type="CDD" id="cd00093">
    <property type="entry name" value="HTH_XRE"/>
    <property type="match status" value="1"/>
</dbReference>
<evidence type="ECO:0000313" key="3">
    <source>
        <dbReference type="EMBL" id="MSU02119.1"/>
    </source>
</evidence>
<organism evidence="3 4">
    <name type="scientific">Tissierella pigra</name>
    <dbReference type="NCBI Taxonomy" id="2607614"/>
    <lineage>
        <taxon>Bacteria</taxon>
        <taxon>Bacillati</taxon>
        <taxon>Bacillota</taxon>
        <taxon>Tissierellia</taxon>
        <taxon>Tissierellales</taxon>
        <taxon>Tissierellaceae</taxon>
        <taxon>Tissierella</taxon>
    </lineage>
</organism>
<feature type="domain" description="HTH cro/C1-type" evidence="2">
    <location>
        <begin position="8"/>
        <end position="63"/>
    </location>
</feature>
<accession>A0A6N7XJ92</accession>
<keyword evidence="1" id="KW-0238">DNA-binding</keyword>
<name>A0A6N7XJ92_9FIRM</name>
<dbReference type="PANTHER" id="PTHR46558:SF13">
    <property type="entry name" value="HTH-TYPE TRANSCRIPTIONAL REGULATOR IMMR"/>
    <property type="match status" value="1"/>
</dbReference>
<dbReference type="Gene3D" id="1.10.260.40">
    <property type="entry name" value="lambda repressor-like DNA-binding domains"/>
    <property type="match status" value="1"/>
</dbReference>
<dbReference type="AlphaFoldDB" id="A0A6N7XJ92"/>
<dbReference type="PROSITE" id="PS50943">
    <property type="entry name" value="HTH_CROC1"/>
    <property type="match status" value="1"/>
</dbReference>
<proteinExistence type="predicted"/>
<dbReference type="GO" id="GO:0003677">
    <property type="term" value="F:DNA binding"/>
    <property type="evidence" value="ECO:0007669"/>
    <property type="project" value="UniProtKB-KW"/>
</dbReference>
<evidence type="ECO:0000256" key="1">
    <source>
        <dbReference type="ARBA" id="ARBA00023125"/>
    </source>
</evidence>
<dbReference type="RefSeq" id="WP_154440771.1">
    <property type="nucleotide sequence ID" value="NZ_VUNQ01000025.1"/>
</dbReference>
<evidence type="ECO:0000259" key="2">
    <source>
        <dbReference type="PROSITE" id="PS50943"/>
    </source>
</evidence>
<dbReference type="SMART" id="SM00530">
    <property type="entry name" value="HTH_XRE"/>
    <property type="match status" value="1"/>
</dbReference>
<dbReference type="EMBL" id="VUNQ01000025">
    <property type="protein sequence ID" value="MSU02119.1"/>
    <property type="molecule type" value="Genomic_DNA"/>
</dbReference>
<protein>
    <submittedName>
        <fullName evidence="3">Helix-turn-helix transcriptional regulator</fullName>
    </submittedName>
</protein>
<keyword evidence="4" id="KW-1185">Reference proteome</keyword>
<dbReference type="InterPro" id="IPR010982">
    <property type="entry name" value="Lambda_DNA-bd_dom_sf"/>
</dbReference>
<comment type="caution">
    <text evidence="3">The sequence shown here is derived from an EMBL/GenBank/DDBJ whole genome shotgun (WGS) entry which is preliminary data.</text>
</comment>
<dbReference type="Proteomes" id="UP000469523">
    <property type="component" value="Unassembled WGS sequence"/>
</dbReference>
<gene>
    <name evidence="3" type="ORF">FYJ83_11620</name>
</gene>
<dbReference type="Pfam" id="PF01381">
    <property type="entry name" value="HTH_3"/>
    <property type="match status" value="1"/>
</dbReference>
<sequence length="157" mass="18057">MKILGEKLAKERKKKGMTQDELAKKAYLSKQTISNIERGITKNINETVLNLLSFALFVTPDYLVGKSEYPDKNSKGLIVPYSMLPPWDYDFEIKELMKAHSNNRIVETLIRNIIHYLTYVDHSDCGVKILENTISILKKEDKKTIDILLKITKGLNE</sequence>
<dbReference type="InterPro" id="IPR001387">
    <property type="entry name" value="Cro/C1-type_HTH"/>
</dbReference>